<gene>
    <name evidence="2" type="ORF">AUR66_11590</name>
</gene>
<feature type="region of interest" description="Disordered" evidence="1">
    <location>
        <begin position="67"/>
        <end position="90"/>
    </location>
</feature>
<organism evidence="2 3">
    <name type="scientific">Haloferax profundi</name>
    <dbReference type="NCBI Taxonomy" id="1544718"/>
    <lineage>
        <taxon>Archaea</taxon>
        <taxon>Methanobacteriati</taxon>
        <taxon>Methanobacteriota</taxon>
        <taxon>Stenosarchaea group</taxon>
        <taxon>Halobacteria</taxon>
        <taxon>Halobacteriales</taxon>
        <taxon>Haloferacaceae</taxon>
        <taxon>Haloferax</taxon>
    </lineage>
</organism>
<dbReference type="OrthoDB" id="346101at2157"/>
<name>A0A0W1SQ45_9EURY</name>
<reference evidence="2 3" key="1">
    <citation type="submission" date="2015-12" db="EMBL/GenBank/DDBJ databases">
        <title>Haloferax profundi sp. nov. isolated from the Discovery deep brine-seawater interface in the Red Sea.</title>
        <authorList>
            <person name="Zhang G."/>
            <person name="Stingl U."/>
            <person name="Rashid M."/>
        </authorList>
    </citation>
    <scope>NUCLEOTIDE SEQUENCE [LARGE SCALE GENOMIC DNA]</scope>
    <source>
        <strain evidence="2 3">SB29</strain>
    </source>
</reference>
<dbReference type="RefSeq" id="WP_058571687.1">
    <property type="nucleotide sequence ID" value="NZ_LOPV01000133.1"/>
</dbReference>
<feature type="region of interest" description="Disordered" evidence="1">
    <location>
        <begin position="287"/>
        <end position="308"/>
    </location>
</feature>
<sequence length="308" mass="34341">MTEPTQPRKACQYQVELYDELADPTIRPILAVELGKAKFNQLKALDEFRSGPSIPWSVSEDTATQSAKMTKARGENSVPTYPTTEEGGTVETIDDEDDVVSSTSLNSAEGVWKRIASGERWIGAIPVGMCRQTEDVYLRGFPFLMGFEDGQPKVILNRILTRDGGNMGRIYANEWARPWVIASILDATGFNMDQTTLVTMKAKNPDGTDEDSVVGYLAGSARQTVEELMDYRAEHNLQPDQTDEPELSHQAPYVLTEVLGYDSRFSLYERIGHGDSIKDIIAVFQGERDPKSEYPPDKGLSLEYSLNR</sequence>
<evidence type="ECO:0000256" key="1">
    <source>
        <dbReference type="SAM" id="MobiDB-lite"/>
    </source>
</evidence>
<proteinExistence type="predicted"/>
<accession>A0A0W1SQ45</accession>
<dbReference type="EMBL" id="LOPV01000133">
    <property type="protein sequence ID" value="KTG28452.1"/>
    <property type="molecule type" value="Genomic_DNA"/>
</dbReference>
<comment type="caution">
    <text evidence="2">The sequence shown here is derived from an EMBL/GenBank/DDBJ whole genome shotgun (WGS) entry which is preliminary data.</text>
</comment>
<dbReference type="AlphaFoldDB" id="A0A0W1SQ45"/>
<feature type="compositionally biased region" description="Basic and acidic residues" evidence="1">
    <location>
        <begin position="287"/>
        <end position="296"/>
    </location>
</feature>
<keyword evidence="3" id="KW-1185">Reference proteome</keyword>
<evidence type="ECO:0000313" key="2">
    <source>
        <dbReference type="EMBL" id="KTG28452.1"/>
    </source>
</evidence>
<evidence type="ECO:0000313" key="3">
    <source>
        <dbReference type="Proteomes" id="UP000053157"/>
    </source>
</evidence>
<dbReference type="Proteomes" id="UP000053157">
    <property type="component" value="Unassembled WGS sequence"/>
</dbReference>
<protein>
    <submittedName>
        <fullName evidence="2">Uncharacterized protein</fullName>
    </submittedName>
</protein>